<evidence type="ECO:0000256" key="1">
    <source>
        <dbReference type="SAM" id="Phobius"/>
    </source>
</evidence>
<name>A0A7W7WU06_9PSEU</name>
<keyword evidence="1" id="KW-1133">Transmembrane helix</keyword>
<feature type="transmembrane region" description="Helical" evidence="1">
    <location>
        <begin position="30"/>
        <end position="49"/>
    </location>
</feature>
<organism evidence="2 3">
    <name type="scientific">Saccharothrix violaceirubra</name>
    <dbReference type="NCBI Taxonomy" id="413306"/>
    <lineage>
        <taxon>Bacteria</taxon>
        <taxon>Bacillati</taxon>
        <taxon>Actinomycetota</taxon>
        <taxon>Actinomycetes</taxon>
        <taxon>Pseudonocardiales</taxon>
        <taxon>Pseudonocardiaceae</taxon>
        <taxon>Saccharothrix</taxon>
    </lineage>
</organism>
<proteinExistence type="predicted"/>
<evidence type="ECO:0000313" key="2">
    <source>
        <dbReference type="EMBL" id="MBB4963257.1"/>
    </source>
</evidence>
<dbReference type="Proteomes" id="UP000542674">
    <property type="component" value="Unassembled WGS sequence"/>
</dbReference>
<protein>
    <submittedName>
        <fullName evidence="2">Prolyl-tRNA editing enzyme YbaK/EbsC (Cys-tRNA(Pro) deacylase)</fullName>
    </submittedName>
</protein>
<keyword evidence="1" id="KW-0472">Membrane</keyword>
<feature type="transmembrane region" description="Helical" evidence="1">
    <location>
        <begin position="7"/>
        <end position="24"/>
    </location>
</feature>
<accession>A0A7W7WU06</accession>
<sequence length="64" mass="7100">MNREHWLIRVAPLVAAWTLITERFGLDDTVLVAGGLSGAVIALGTHRALGLLRARRCSRCDHHR</sequence>
<dbReference type="RefSeq" id="WP_184666057.1">
    <property type="nucleotide sequence ID" value="NZ_BAABAI010000004.1"/>
</dbReference>
<gene>
    <name evidence="2" type="ORF">F4559_000616</name>
</gene>
<comment type="caution">
    <text evidence="2">The sequence shown here is derived from an EMBL/GenBank/DDBJ whole genome shotgun (WGS) entry which is preliminary data.</text>
</comment>
<evidence type="ECO:0000313" key="3">
    <source>
        <dbReference type="Proteomes" id="UP000542674"/>
    </source>
</evidence>
<dbReference type="EMBL" id="JACHJS010000001">
    <property type="protein sequence ID" value="MBB4963257.1"/>
    <property type="molecule type" value="Genomic_DNA"/>
</dbReference>
<reference evidence="2 3" key="1">
    <citation type="submission" date="2020-08" db="EMBL/GenBank/DDBJ databases">
        <title>Sequencing the genomes of 1000 actinobacteria strains.</title>
        <authorList>
            <person name="Klenk H.-P."/>
        </authorList>
    </citation>
    <scope>NUCLEOTIDE SEQUENCE [LARGE SCALE GENOMIC DNA]</scope>
    <source>
        <strain evidence="2 3">DSM 45084</strain>
    </source>
</reference>
<dbReference type="AlphaFoldDB" id="A0A7W7WU06"/>
<keyword evidence="3" id="KW-1185">Reference proteome</keyword>
<keyword evidence="1" id="KW-0812">Transmembrane</keyword>